<comment type="caution">
    <text evidence="3">The sequence shown here is derived from an EMBL/GenBank/DDBJ whole genome shotgun (WGS) entry which is preliminary data.</text>
</comment>
<evidence type="ECO:0000256" key="2">
    <source>
        <dbReference type="SAM" id="SignalP"/>
    </source>
</evidence>
<dbReference type="AlphaFoldDB" id="A0A4S8J9I2"/>
<gene>
    <name evidence="3" type="ORF">C4D60_Mb03t12840</name>
</gene>
<protein>
    <submittedName>
        <fullName evidence="3">Uncharacterized protein</fullName>
    </submittedName>
</protein>
<name>A0A4S8J9I2_MUSBA</name>
<reference evidence="3 4" key="1">
    <citation type="journal article" date="2019" name="Nat. Plants">
        <title>Genome sequencing of Musa balbisiana reveals subgenome evolution and function divergence in polyploid bananas.</title>
        <authorList>
            <person name="Yao X."/>
        </authorList>
    </citation>
    <scope>NUCLEOTIDE SEQUENCE [LARGE SCALE GENOMIC DNA]</scope>
    <source>
        <strain evidence="4">cv. DH-PKW</strain>
        <tissue evidence="3">Leaves</tissue>
    </source>
</reference>
<dbReference type="EMBL" id="PYDT01000006">
    <property type="protein sequence ID" value="THU58308.1"/>
    <property type="molecule type" value="Genomic_DNA"/>
</dbReference>
<evidence type="ECO:0000256" key="1">
    <source>
        <dbReference type="SAM" id="MobiDB-lite"/>
    </source>
</evidence>
<evidence type="ECO:0000313" key="4">
    <source>
        <dbReference type="Proteomes" id="UP000317650"/>
    </source>
</evidence>
<dbReference type="Proteomes" id="UP000317650">
    <property type="component" value="Chromosome 3"/>
</dbReference>
<sequence length="131" mass="12699">MKPGSLLSSLLLVLLFPACRSASNQTTLGGADEARRLLRLDQSQPAPGLTTSYVISSPVAVTSTALTIAGGLNATVVSRAGKGELDAMRSTTHSKGGGSGSGSGAGKGGGKGVGSGKGEGGGSQSPSITNK</sequence>
<organism evidence="3 4">
    <name type="scientific">Musa balbisiana</name>
    <name type="common">Banana</name>
    <dbReference type="NCBI Taxonomy" id="52838"/>
    <lineage>
        <taxon>Eukaryota</taxon>
        <taxon>Viridiplantae</taxon>
        <taxon>Streptophyta</taxon>
        <taxon>Embryophyta</taxon>
        <taxon>Tracheophyta</taxon>
        <taxon>Spermatophyta</taxon>
        <taxon>Magnoliopsida</taxon>
        <taxon>Liliopsida</taxon>
        <taxon>Zingiberales</taxon>
        <taxon>Musaceae</taxon>
        <taxon>Musa</taxon>
    </lineage>
</organism>
<keyword evidence="2" id="KW-0732">Signal</keyword>
<feature type="signal peptide" evidence="2">
    <location>
        <begin position="1"/>
        <end position="21"/>
    </location>
</feature>
<proteinExistence type="predicted"/>
<feature type="region of interest" description="Disordered" evidence="1">
    <location>
        <begin position="84"/>
        <end position="131"/>
    </location>
</feature>
<feature type="chain" id="PRO_5020832279" evidence="2">
    <location>
        <begin position="22"/>
        <end position="131"/>
    </location>
</feature>
<evidence type="ECO:0000313" key="3">
    <source>
        <dbReference type="EMBL" id="THU58308.1"/>
    </source>
</evidence>
<accession>A0A4S8J9I2</accession>
<feature type="compositionally biased region" description="Gly residues" evidence="1">
    <location>
        <begin position="95"/>
        <end position="123"/>
    </location>
</feature>
<keyword evidence="4" id="KW-1185">Reference proteome</keyword>